<comment type="caution">
    <text evidence="2">The sequence shown here is derived from an EMBL/GenBank/DDBJ whole genome shotgun (WGS) entry which is preliminary data.</text>
</comment>
<accession>A0A0G1PKM4</accession>
<feature type="transmembrane region" description="Helical" evidence="1">
    <location>
        <begin position="71"/>
        <end position="98"/>
    </location>
</feature>
<proteinExistence type="predicted"/>
<dbReference type="AlphaFoldDB" id="A0A0G1PKM4"/>
<evidence type="ECO:0000256" key="1">
    <source>
        <dbReference type="SAM" id="Phobius"/>
    </source>
</evidence>
<dbReference type="CDD" id="cd00350">
    <property type="entry name" value="rubredoxin_like"/>
    <property type="match status" value="1"/>
</dbReference>
<dbReference type="EMBL" id="LCMI01000004">
    <property type="protein sequence ID" value="KKU33369.1"/>
    <property type="molecule type" value="Genomic_DNA"/>
</dbReference>
<keyword evidence="1" id="KW-1133">Transmembrane helix</keyword>
<dbReference type="Proteomes" id="UP000034794">
    <property type="component" value="Unassembled WGS sequence"/>
</dbReference>
<protein>
    <submittedName>
        <fullName evidence="2">Uncharacterized protein</fullName>
    </submittedName>
</protein>
<organism evidence="2 3">
    <name type="scientific">Candidatus Collierbacteria bacterium GW2011_GWA2_46_26</name>
    <dbReference type="NCBI Taxonomy" id="1618381"/>
    <lineage>
        <taxon>Bacteria</taxon>
        <taxon>Candidatus Collieribacteriota</taxon>
    </lineage>
</organism>
<reference evidence="2 3" key="1">
    <citation type="journal article" date="2015" name="Nature">
        <title>rRNA introns, odd ribosomes, and small enigmatic genomes across a large radiation of phyla.</title>
        <authorList>
            <person name="Brown C.T."/>
            <person name="Hug L.A."/>
            <person name="Thomas B.C."/>
            <person name="Sharon I."/>
            <person name="Castelle C.J."/>
            <person name="Singh A."/>
            <person name="Wilkins M.J."/>
            <person name="Williams K.H."/>
            <person name="Banfield J.F."/>
        </authorList>
    </citation>
    <scope>NUCLEOTIDE SEQUENCE [LARGE SCALE GENOMIC DNA]</scope>
</reference>
<name>A0A0G1PKM4_9BACT</name>
<keyword evidence="1" id="KW-0812">Transmembrane</keyword>
<gene>
    <name evidence="2" type="ORF">UX47_C0004G0014</name>
</gene>
<evidence type="ECO:0000313" key="2">
    <source>
        <dbReference type="EMBL" id="KKU33369.1"/>
    </source>
</evidence>
<keyword evidence="1" id="KW-0472">Membrane</keyword>
<sequence>MFECRYCGNVFEKLTDVGACPACGGPKPKCLQPEVLTMIVDRYVYMPATSRSPEYYTPPQRTLKQQAYSTLGYKLVVGFTALAVTAFVAWFAYLWFFYDLGAPKDADPSFRDYIPTSVASPTTYVIENPWSNTIWLSSSEALALRTQEQVIHLAYLSRGEAKYTNQSAIFDANSWSRTTPLGVSQLSTSGTGVTITVNGSEYHLNILQPFVIANQPQTIFIVDLTGQIWSVGVASANLVDLQTAQSRLTVTITPNGDLSLTY</sequence>
<evidence type="ECO:0000313" key="3">
    <source>
        <dbReference type="Proteomes" id="UP000034794"/>
    </source>
</evidence>